<keyword evidence="5 6" id="KW-0539">Nucleus</keyword>
<reference evidence="9" key="1">
    <citation type="submission" date="2014-02" db="EMBL/GenBank/DDBJ databases">
        <authorList>
            <person name="Genoscope - CEA"/>
        </authorList>
    </citation>
    <scope>NUCLEOTIDE SEQUENCE</scope>
    <source>
        <strain evidence="9">LS3</strain>
    </source>
</reference>
<dbReference type="InterPro" id="IPR051038">
    <property type="entry name" value="RMT2/GAMT_Mtase"/>
</dbReference>
<sequence>MENTLFDLCSFAVSPVDKDAYVSGVKECLKSGIPATITTKDVQLAAELQEKLNQAQSAQGQDGQDDQTETNDEEQGGEIDGGDTGTTPLHRISETVTTDTVEVALELIDILFQYGANWLMLDDNNETPGCIALRRNVDSRIYDKFVTAGVRSEVFLRRMTEETDAPIDGGASADASEGAAANTAGDNDAYLKADLEYTDHNLVTEQQDGVMMDWEDPIMKRSAELLCQSREQGGVVLNVGFGMGIIDKYIQGFSPKKHYISEAHPKVLEKMRKDGWYDKPNVIVLEGRWQDTVPKLLDQGVFFDGIYYDTFSEHYQDLVDFFDVVVGLLSPEGTFSFFNGLGADRQICYDVYCQVVEVDLQDYGLEVQYETMDIAQHEKDERWKGIKMQYWALKQYHLPKIHFMSI</sequence>
<dbReference type="PhylomeDB" id="A0A060TGI7"/>
<protein>
    <recommendedName>
        <fullName evidence="6">Arginine N-methyltransferase 2</fullName>
        <ecNumber evidence="6">2.1.1.-</ecNumber>
    </recommendedName>
</protein>
<evidence type="ECO:0000256" key="1">
    <source>
        <dbReference type="ARBA" id="ARBA00022490"/>
    </source>
</evidence>
<dbReference type="PANTHER" id="PTHR32379">
    <property type="entry name" value="GUANIDINOACETATE N-METHYLTRANSFERASE"/>
    <property type="match status" value="1"/>
</dbReference>
<dbReference type="InterPro" id="IPR029063">
    <property type="entry name" value="SAM-dependent_MTases_sf"/>
</dbReference>
<comment type="function">
    <text evidence="6">S-adenosyl-L-methionine-dependent protein-arginine N-methyltransferase that methylates the delta-nitrogen atom of arginine residues to form N5-methylarginine (type IV) in target proteins. Monomethylates ribosomal protein L12.</text>
</comment>
<evidence type="ECO:0000256" key="6">
    <source>
        <dbReference type="PIRNR" id="PIRNR038148"/>
    </source>
</evidence>
<dbReference type="EC" id="2.1.1.-" evidence="6"/>
<feature type="region of interest" description="Disordered" evidence="7">
    <location>
        <begin position="53"/>
        <end position="90"/>
    </location>
</feature>
<evidence type="ECO:0000256" key="3">
    <source>
        <dbReference type="ARBA" id="ARBA00022679"/>
    </source>
</evidence>
<evidence type="ECO:0000256" key="2">
    <source>
        <dbReference type="ARBA" id="ARBA00022603"/>
    </source>
</evidence>
<dbReference type="CDD" id="cd02440">
    <property type="entry name" value="AdoMet_MTases"/>
    <property type="match status" value="1"/>
</dbReference>
<organism evidence="9">
    <name type="scientific">Blastobotrys adeninivorans</name>
    <name type="common">Yeast</name>
    <name type="synonym">Arxula adeninivorans</name>
    <dbReference type="NCBI Taxonomy" id="409370"/>
    <lineage>
        <taxon>Eukaryota</taxon>
        <taxon>Fungi</taxon>
        <taxon>Dikarya</taxon>
        <taxon>Ascomycota</taxon>
        <taxon>Saccharomycotina</taxon>
        <taxon>Dipodascomycetes</taxon>
        <taxon>Dipodascales</taxon>
        <taxon>Trichomonascaceae</taxon>
        <taxon>Blastobotrys</taxon>
    </lineage>
</organism>
<feature type="domain" description="RMT2" evidence="8">
    <location>
        <begin position="181"/>
        <end position="406"/>
    </location>
</feature>
<proteinExistence type="inferred from homology"/>
<keyword evidence="4" id="KW-0949">S-adenosyl-L-methionine</keyword>
<evidence type="ECO:0000256" key="7">
    <source>
        <dbReference type="SAM" id="MobiDB-lite"/>
    </source>
</evidence>
<dbReference type="GO" id="GO:0032259">
    <property type="term" value="P:methylation"/>
    <property type="evidence" value="ECO:0007669"/>
    <property type="project" value="UniProtKB-KW"/>
</dbReference>
<dbReference type="PROSITE" id="PS51559">
    <property type="entry name" value="SAM_RMT2"/>
    <property type="match status" value="1"/>
</dbReference>
<name>A0A060TGI7_BLAAD</name>
<evidence type="ECO:0000256" key="4">
    <source>
        <dbReference type="ARBA" id="ARBA00022691"/>
    </source>
</evidence>
<dbReference type="Gene3D" id="3.40.50.150">
    <property type="entry name" value="Vaccinia Virus protein VP39"/>
    <property type="match status" value="1"/>
</dbReference>
<dbReference type="EMBL" id="HG937694">
    <property type="protein sequence ID" value="CDP38266.1"/>
    <property type="molecule type" value="Genomic_DNA"/>
</dbReference>
<evidence type="ECO:0000259" key="8">
    <source>
        <dbReference type="PROSITE" id="PS51559"/>
    </source>
</evidence>
<keyword evidence="2 6" id="KW-0489">Methyltransferase</keyword>
<comment type="similarity">
    <text evidence="6">Belongs to the class I-like SAM-binding methyltransferase superfamily. RMT2 methyltransferase family.</text>
</comment>
<accession>A0A060TGI7</accession>
<keyword evidence="1 6" id="KW-0963">Cytoplasm</keyword>
<gene>
    <name evidence="9" type="ORF">GNLVRS02_ARAD1D30844g</name>
</gene>
<dbReference type="SUPFAM" id="SSF53335">
    <property type="entry name" value="S-adenosyl-L-methionine-dependent methyltransferases"/>
    <property type="match status" value="1"/>
</dbReference>
<dbReference type="GO" id="GO:0005737">
    <property type="term" value="C:cytoplasm"/>
    <property type="evidence" value="ECO:0007669"/>
    <property type="project" value="UniProtKB-SubCell"/>
</dbReference>
<dbReference type="AlphaFoldDB" id="A0A060TGI7"/>
<comment type="subunit">
    <text evidence="6">Monomer.</text>
</comment>
<dbReference type="PANTHER" id="PTHR32379:SF1">
    <property type="entry name" value="GUANIDINOACETATE N-METHYLTRANSFERASE"/>
    <property type="match status" value="1"/>
</dbReference>
<reference evidence="9" key="2">
    <citation type="submission" date="2014-06" db="EMBL/GenBank/DDBJ databases">
        <title>The complete genome of Blastobotrys (Arxula) adeninivorans LS3 - a yeast of biotechnological interest.</title>
        <authorList>
            <person name="Kunze G."/>
            <person name="Gaillardin C."/>
            <person name="Czernicka M."/>
            <person name="Durrens P."/>
            <person name="Martin T."/>
            <person name="Boer E."/>
            <person name="Gabaldon T."/>
            <person name="Cruz J."/>
            <person name="Talla E."/>
            <person name="Marck C."/>
            <person name="Goffeau A."/>
            <person name="Barbe V."/>
            <person name="Baret P."/>
            <person name="Baronian K."/>
            <person name="Beier S."/>
            <person name="Bleykasten C."/>
            <person name="Bode R."/>
            <person name="Casaregola S."/>
            <person name="Despons L."/>
            <person name="Fairhead C."/>
            <person name="Giersberg M."/>
            <person name="Gierski P."/>
            <person name="Hahnel U."/>
            <person name="Hartmann A."/>
            <person name="Jankowska D."/>
            <person name="Jubin C."/>
            <person name="Jung P."/>
            <person name="Lafontaine I."/>
            <person name="Leh-Louis V."/>
            <person name="Lemaire M."/>
            <person name="Marcet-Houben M."/>
            <person name="Mascher M."/>
            <person name="Morel G."/>
            <person name="Richard G.-F."/>
            <person name="Riechen J."/>
            <person name="Sacerdot C."/>
            <person name="Sarkar A."/>
            <person name="Savel G."/>
            <person name="Schacherer J."/>
            <person name="Sherman D."/>
            <person name="Straub M.-L."/>
            <person name="Stein N."/>
            <person name="Thierry A."/>
            <person name="Trautwein-Schult A."/>
            <person name="Westhof E."/>
            <person name="Worch S."/>
            <person name="Dujon B."/>
            <person name="Souciet J.-L."/>
            <person name="Wincker P."/>
            <person name="Scholz U."/>
            <person name="Neuveglise N."/>
        </authorList>
    </citation>
    <scope>NUCLEOTIDE SEQUENCE</scope>
    <source>
        <strain evidence="9">LS3</strain>
    </source>
</reference>
<keyword evidence="3 6" id="KW-0808">Transferase</keyword>
<dbReference type="FunFam" id="3.40.50.150:FF:000310">
    <property type="entry name" value="Arginine N-methyltransferase 2"/>
    <property type="match status" value="1"/>
</dbReference>
<dbReference type="PIRSF" id="PIRSF038148">
    <property type="entry name" value="Arginine_N-mtfrase-2"/>
    <property type="match status" value="1"/>
</dbReference>
<dbReference type="InterPro" id="IPR017408">
    <property type="entry name" value="Arginine_N-MeTrfase_2"/>
</dbReference>
<feature type="compositionally biased region" description="Low complexity" evidence="7">
    <location>
        <begin position="53"/>
        <end position="62"/>
    </location>
</feature>
<evidence type="ECO:0000313" key="9">
    <source>
        <dbReference type="EMBL" id="CDP38266.1"/>
    </source>
</evidence>
<dbReference type="InterPro" id="IPR026480">
    <property type="entry name" value="RMT2_dom"/>
</dbReference>
<comment type="subcellular location">
    <subcellularLocation>
        <location evidence="6">Cytoplasm</location>
    </subcellularLocation>
    <subcellularLocation>
        <location evidence="6">Nucleus</location>
    </subcellularLocation>
</comment>
<evidence type="ECO:0000256" key="5">
    <source>
        <dbReference type="ARBA" id="ARBA00023242"/>
    </source>
</evidence>
<dbReference type="GO" id="GO:0005634">
    <property type="term" value="C:nucleus"/>
    <property type="evidence" value="ECO:0007669"/>
    <property type="project" value="UniProtKB-SubCell"/>
</dbReference>
<feature type="compositionally biased region" description="Acidic residues" evidence="7">
    <location>
        <begin position="63"/>
        <end position="81"/>
    </location>
</feature>
<dbReference type="GO" id="GO:0019702">
    <property type="term" value="F:protein arginine N5-methyltransferase activity"/>
    <property type="evidence" value="ECO:0007669"/>
    <property type="project" value="TreeGrafter"/>
</dbReference>